<feature type="transmembrane region" description="Helical" evidence="7">
    <location>
        <begin position="264"/>
        <end position="291"/>
    </location>
</feature>
<dbReference type="Pfam" id="PF02687">
    <property type="entry name" value="FtsX"/>
    <property type="match status" value="2"/>
</dbReference>
<accession>A0A9D2QAU4</accession>
<evidence type="ECO:0000313" key="10">
    <source>
        <dbReference type="EMBL" id="HJC74721.1"/>
    </source>
</evidence>
<evidence type="ECO:0000313" key="11">
    <source>
        <dbReference type="Proteomes" id="UP000823902"/>
    </source>
</evidence>
<feature type="transmembrane region" description="Helical" evidence="7">
    <location>
        <begin position="743"/>
        <end position="766"/>
    </location>
</feature>
<comment type="caution">
    <text evidence="10">The sequence shown here is derived from an EMBL/GenBank/DDBJ whole genome shotgun (WGS) entry which is preliminary data.</text>
</comment>
<name>A0A9D2QAU4_9FIRM</name>
<dbReference type="Pfam" id="PF12704">
    <property type="entry name" value="MacB_PCD"/>
    <property type="match status" value="1"/>
</dbReference>
<dbReference type="InterPro" id="IPR025857">
    <property type="entry name" value="MacB_PCD"/>
</dbReference>
<dbReference type="InterPro" id="IPR003838">
    <property type="entry name" value="ABC3_permease_C"/>
</dbReference>
<dbReference type="GO" id="GO:0005886">
    <property type="term" value="C:plasma membrane"/>
    <property type="evidence" value="ECO:0007669"/>
    <property type="project" value="UniProtKB-SubCell"/>
</dbReference>
<feature type="transmembrane region" description="Helical" evidence="7">
    <location>
        <begin position="32"/>
        <end position="55"/>
    </location>
</feature>
<evidence type="ECO:0000256" key="1">
    <source>
        <dbReference type="ARBA" id="ARBA00004651"/>
    </source>
</evidence>
<feature type="transmembrane region" description="Helical" evidence="7">
    <location>
        <begin position="427"/>
        <end position="447"/>
    </location>
</feature>
<evidence type="ECO:0000259" key="9">
    <source>
        <dbReference type="Pfam" id="PF12704"/>
    </source>
</evidence>
<evidence type="ECO:0000256" key="6">
    <source>
        <dbReference type="ARBA" id="ARBA00038076"/>
    </source>
</evidence>
<evidence type="ECO:0000256" key="4">
    <source>
        <dbReference type="ARBA" id="ARBA00022989"/>
    </source>
</evidence>
<feature type="transmembrane region" description="Helical" evidence="7">
    <location>
        <begin position="684"/>
        <end position="708"/>
    </location>
</feature>
<comment type="similarity">
    <text evidence="6">Belongs to the ABC-4 integral membrane protein family.</text>
</comment>
<organism evidence="10 11">
    <name type="scientific">Candidatus Mediterraneibacter faecavium</name>
    <dbReference type="NCBI Taxonomy" id="2838668"/>
    <lineage>
        <taxon>Bacteria</taxon>
        <taxon>Bacillati</taxon>
        <taxon>Bacillota</taxon>
        <taxon>Clostridia</taxon>
        <taxon>Lachnospirales</taxon>
        <taxon>Lachnospiraceae</taxon>
        <taxon>Mediterraneibacter</taxon>
    </lineage>
</organism>
<reference evidence="10" key="1">
    <citation type="journal article" date="2021" name="PeerJ">
        <title>Extensive microbial diversity within the chicken gut microbiome revealed by metagenomics and culture.</title>
        <authorList>
            <person name="Gilroy R."/>
            <person name="Ravi A."/>
            <person name="Getino M."/>
            <person name="Pursley I."/>
            <person name="Horton D.L."/>
            <person name="Alikhan N.F."/>
            <person name="Baker D."/>
            <person name="Gharbi K."/>
            <person name="Hall N."/>
            <person name="Watson M."/>
            <person name="Adriaenssens E.M."/>
            <person name="Foster-Nyarko E."/>
            <person name="Jarju S."/>
            <person name="Secka A."/>
            <person name="Antonio M."/>
            <person name="Oren A."/>
            <person name="Chaudhuri R.R."/>
            <person name="La Ragione R."/>
            <person name="Hildebrand F."/>
            <person name="Pallen M.J."/>
        </authorList>
    </citation>
    <scope>NUCLEOTIDE SEQUENCE</scope>
    <source>
        <strain evidence="10">CHK196-7946</strain>
    </source>
</reference>
<dbReference type="InterPro" id="IPR036259">
    <property type="entry name" value="MFS_trans_sf"/>
</dbReference>
<comment type="subcellular location">
    <subcellularLocation>
        <location evidence="1">Cell membrane</location>
        <topology evidence="1">Multi-pass membrane protein</topology>
    </subcellularLocation>
</comment>
<feature type="domain" description="MacB-like periplasmic core" evidence="9">
    <location>
        <begin position="428"/>
        <end position="661"/>
    </location>
</feature>
<feature type="transmembrane region" description="Helical" evidence="7">
    <location>
        <begin position="318"/>
        <end position="340"/>
    </location>
</feature>
<evidence type="ECO:0000256" key="3">
    <source>
        <dbReference type="ARBA" id="ARBA00022692"/>
    </source>
</evidence>
<feature type="transmembrane region" description="Helical" evidence="7">
    <location>
        <begin position="346"/>
        <end position="369"/>
    </location>
</feature>
<keyword evidence="2" id="KW-1003">Cell membrane</keyword>
<dbReference type="PANTHER" id="PTHR30572:SF4">
    <property type="entry name" value="ABC TRANSPORTER PERMEASE YTRF"/>
    <property type="match status" value="1"/>
</dbReference>
<dbReference type="AlphaFoldDB" id="A0A9D2QAU4"/>
<reference evidence="10" key="2">
    <citation type="submission" date="2021-04" db="EMBL/GenBank/DDBJ databases">
        <authorList>
            <person name="Gilroy R."/>
        </authorList>
    </citation>
    <scope>NUCLEOTIDE SEQUENCE</scope>
    <source>
        <strain evidence="10">CHK196-7946</strain>
    </source>
</reference>
<evidence type="ECO:0000256" key="7">
    <source>
        <dbReference type="SAM" id="Phobius"/>
    </source>
</evidence>
<feature type="domain" description="ABC3 transporter permease C-terminal" evidence="8">
    <location>
        <begin position="270"/>
        <end position="374"/>
    </location>
</feature>
<sequence>MRRRERISANNTSGYIRSLAWRSLKSSRLRNVFVILTIVLSVSLLMVMALFYAGLNTATKRQVEKMQHVIYYGLSEEQLSDMAAKDSPASYVLGMKQGQGVEIDGVMVSPVAYTGEPLKDEGADLETVTPVKGRMPETEEEILLPDAYCTLAGITPEPGGKVSFTWLDGTTEEYTVSGIFHAEDNMSVYTVVFSEAYAVNGSQLKDVLWQGIVCLKGAEGMSQTEFEDAAYSFGNELGVERRDVNVNNFFMDTLPGGERQVQEAAAIVGVGIGILLVSVLVIYSVFYLSVVGRIRQFGQLRTIGMTKRQIRKMVRMEGLALSAAGIPAGLVIGGTVGYFIRPAGWSWLNMLLISVCVAAADVVTVLCSIRRPAKTAASISPVEAAKYGGYETGDKGGGHKQTGKLARKITPGSLALMSSFRNKKKTALTLVSLGIGGVLYMLAAFWVSSTDEESYARQGDFAYGDFVINYSYNLVETAEHGEAELRTEHPMDSSLTGKIEGIDGVEQVIPVENLPVSFETHGDDGNVRVGPLSKDRAEALRDIVQEGALSYEDMADGDGIVTTDGGVWEEIYGWKLEVGDEVTLTWYDGEQEREKSFTVCGIIEADDFSRVPDGQPGDYKLSFLLPDTVLREMAGSAGMNGSLVVRTDTEKDEQIEDSLDTLLEEYPYYSLSTLRENILEAESMFTLLFSVMVGLSLFIIAFALINLLNTLITNILTRGREFAMLQSVGMTRKQLAKMLRVEGLALSAGNLLITFVLGTAAGYVMIQLLRYFGADYMHFVFPVWFFLGYAVFIVLVPVLITEYMVRRFQKQTLVERLDQLFTE</sequence>
<gene>
    <name evidence="10" type="ORF">H9697_07215</name>
</gene>
<dbReference type="Proteomes" id="UP000823902">
    <property type="component" value="Unassembled WGS sequence"/>
</dbReference>
<feature type="domain" description="ABC3 transporter permease C-terminal" evidence="8">
    <location>
        <begin position="695"/>
        <end position="810"/>
    </location>
</feature>
<feature type="transmembrane region" description="Helical" evidence="7">
    <location>
        <begin position="778"/>
        <end position="800"/>
    </location>
</feature>
<dbReference type="SUPFAM" id="SSF103473">
    <property type="entry name" value="MFS general substrate transporter"/>
    <property type="match status" value="1"/>
</dbReference>
<keyword evidence="4 7" id="KW-1133">Transmembrane helix</keyword>
<proteinExistence type="inferred from homology"/>
<evidence type="ECO:0000256" key="5">
    <source>
        <dbReference type="ARBA" id="ARBA00023136"/>
    </source>
</evidence>
<evidence type="ECO:0000259" key="8">
    <source>
        <dbReference type="Pfam" id="PF02687"/>
    </source>
</evidence>
<dbReference type="GO" id="GO:0022857">
    <property type="term" value="F:transmembrane transporter activity"/>
    <property type="evidence" value="ECO:0007669"/>
    <property type="project" value="TreeGrafter"/>
</dbReference>
<dbReference type="PANTHER" id="PTHR30572">
    <property type="entry name" value="MEMBRANE COMPONENT OF TRANSPORTER-RELATED"/>
    <property type="match status" value="1"/>
</dbReference>
<keyword evidence="3 7" id="KW-0812">Transmembrane</keyword>
<evidence type="ECO:0000256" key="2">
    <source>
        <dbReference type="ARBA" id="ARBA00022475"/>
    </source>
</evidence>
<keyword evidence="5 7" id="KW-0472">Membrane</keyword>
<protein>
    <submittedName>
        <fullName evidence="10">FtsX-like permease family protein</fullName>
    </submittedName>
</protein>
<dbReference type="EMBL" id="DWVY01000038">
    <property type="protein sequence ID" value="HJC74721.1"/>
    <property type="molecule type" value="Genomic_DNA"/>
</dbReference>
<dbReference type="InterPro" id="IPR050250">
    <property type="entry name" value="Macrolide_Exporter_MacB"/>
</dbReference>